<reference evidence="4" key="2">
    <citation type="journal article" date="2023" name="Nat. Commun.">
        <title>Cultivation of marine bacteria of the SAR202 clade.</title>
        <authorList>
            <person name="Lim Y."/>
            <person name="Seo J.H."/>
            <person name="Giovannoni S.J."/>
            <person name="Kang I."/>
            <person name="Cho J.C."/>
        </authorList>
    </citation>
    <scope>NUCLEOTIDE SEQUENCE</scope>
    <source>
        <strain evidence="4">JH1073</strain>
    </source>
</reference>
<dbReference type="InterPro" id="IPR023214">
    <property type="entry name" value="HAD_sf"/>
</dbReference>
<dbReference type="PRINTS" id="PR00413">
    <property type="entry name" value="HADHALOGNASE"/>
</dbReference>
<organism evidence="4 5">
    <name type="scientific">Candidatus Lucifugimonas marina</name>
    <dbReference type="NCBI Taxonomy" id="3038979"/>
    <lineage>
        <taxon>Bacteria</taxon>
        <taxon>Bacillati</taxon>
        <taxon>Chloroflexota</taxon>
        <taxon>Dehalococcoidia</taxon>
        <taxon>SAR202 cluster</taxon>
        <taxon>Candidatus Lucifugimonadales</taxon>
        <taxon>Candidatus Lucifugimonadaceae</taxon>
        <taxon>Candidatus Lucifugimonas</taxon>
    </lineage>
</organism>
<dbReference type="Pfam" id="PF00702">
    <property type="entry name" value="Hydrolase"/>
    <property type="match status" value="1"/>
</dbReference>
<dbReference type="NCBIfam" id="TIGR01428">
    <property type="entry name" value="HAD_type_II"/>
    <property type="match status" value="1"/>
</dbReference>
<dbReference type="EMBL" id="CP046147">
    <property type="protein sequence ID" value="WFG38070.1"/>
    <property type="molecule type" value="Genomic_DNA"/>
</dbReference>
<dbReference type="NCBIfam" id="TIGR01493">
    <property type="entry name" value="HAD-SF-IA-v2"/>
    <property type="match status" value="1"/>
</dbReference>
<evidence type="ECO:0000256" key="1">
    <source>
        <dbReference type="ARBA" id="ARBA00008106"/>
    </source>
</evidence>
<dbReference type="InterPro" id="IPR006439">
    <property type="entry name" value="HAD-SF_hydro_IA"/>
</dbReference>
<dbReference type="PANTHER" id="PTHR43316:SF3">
    <property type="entry name" value="HALOACID DEHALOGENASE, TYPE II (AFU_ORTHOLOGUE AFUA_2G07750)-RELATED"/>
    <property type="match status" value="1"/>
</dbReference>
<dbReference type="InterPro" id="IPR036412">
    <property type="entry name" value="HAD-like_sf"/>
</dbReference>
<comment type="similarity">
    <text evidence="1">Belongs to the HAD-like hydrolase superfamily. S-2-haloalkanoic acid dehalogenase family.</text>
</comment>
<dbReference type="Proteomes" id="UP001219901">
    <property type="component" value="Chromosome"/>
</dbReference>
<reference evidence="5 6" key="1">
    <citation type="submission" date="2019-11" db="EMBL/GenBank/DDBJ databases">
        <authorList>
            <person name="Cho J.-C."/>
        </authorList>
    </citation>
    <scope>NUCLEOTIDE SEQUENCE [LARGE SCALE GENOMIC DNA]</scope>
    <source>
        <strain evidence="4 5">JH1073</strain>
        <strain evidence="3 6">JH702</strain>
    </source>
</reference>
<protein>
    <submittedName>
        <fullName evidence="4">Haloacid dehalogenase type II</fullName>
    </submittedName>
</protein>
<gene>
    <name evidence="3" type="ORF">GKO46_06065</name>
    <name evidence="4" type="ORF">GKO48_00060</name>
</gene>
<dbReference type="InterPro" id="IPR006328">
    <property type="entry name" value="2-HAD"/>
</dbReference>
<evidence type="ECO:0000313" key="5">
    <source>
        <dbReference type="Proteomes" id="UP001219901"/>
    </source>
</evidence>
<keyword evidence="5" id="KW-1185">Reference proteome</keyword>
<dbReference type="SFLD" id="SFLDG01129">
    <property type="entry name" value="C1.5:_HAD__Beta-PGM__Phosphata"/>
    <property type="match status" value="1"/>
</dbReference>
<dbReference type="Gene3D" id="3.40.50.1000">
    <property type="entry name" value="HAD superfamily/HAD-like"/>
    <property type="match status" value="1"/>
</dbReference>
<dbReference type="Gene3D" id="1.10.150.240">
    <property type="entry name" value="Putative phosphatase, domain 2"/>
    <property type="match status" value="1"/>
</dbReference>
<keyword evidence="2" id="KW-0378">Hydrolase</keyword>
<proteinExistence type="inferred from homology"/>
<dbReference type="InterPro" id="IPR051540">
    <property type="entry name" value="S-2-haloacid_dehalogenase"/>
</dbReference>
<accession>A0AAJ5ZEY7</accession>
<sequence>MNPVFENCKALTFDLFGTVLDLGGSLTPHLKIFLDNRDSEIDPAAMWQQLRYRQRIEQYQDTLVELGHSGYLETVQKAFDYVARANKLTPSPEETKTFMSGWQELSPFPECVAALDRLSERYKLIALSNGNPWFLDHLVKNRIKYNFDGVMSVEEAGYFKPKPGVYRRAARNLGMEPGELIMVSANSFDVMGARTCGLRGAYVNRYDLPFEDTHDMYKPDVTVLNFTELADALL</sequence>
<evidence type="ECO:0000313" key="4">
    <source>
        <dbReference type="EMBL" id="WFG38070.1"/>
    </source>
</evidence>
<reference evidence="5" key="3">
    <citation type="submission" date="2023-06" db="EMBL/GenBank/DDBJ databases">
        <title>Pangenomics reveal diversification of enzyme families and niche specialization in globally abundant SAR202 bacteria.</title>
        <authorList>
            <person name="Saw J.H.W."/>
        </authorList>
    </citation>
    <scope>NUCLEOTIDE SEQUENCE [LARGE SCALE GENOMIC DNA]</scope>
    <source>
        <strain evidence="5">JH1073</strain>
    </source>
</reference>
<dbReference type="Proteomes" id="UP001321249">
    <property type="component" value="Unassembled WGS sequence"/>
</dbReference>
<dbReference type="SUPFAM" id="SSF56784">
    <property type="entry name" value="HAD-like"/>
    <property type="match status" value="1"/>
</dbReference>
<dbReference type="PANTHER" id="PTHR43316">
    <property type="entry name" value="HYDROLASE, HALOACID DELAHOGENASE-RELATED"/>
    <property type="match status" value="1"/>
</dbReference>
<name>A0AAJ5ZEY7_9CHLR</name>
<dbReference type="InterPro" id="IPR023198">
    <property type="entry name" value="PGP-like_dom2"/>
</dbReference>
<dbReference type="SFLD" id="SFLDS00003">
    <property type="entry name" value="Haloacid_Dehalogenase"/>
    <property type="match status" value="1"/>
</dbReference>
<evidence type="ECO:0000313" key="3">
    <source>
        <dbReference type="EMBL" id="MDG0866641.1"/>
    </source>
</evidence>
<dbReference type="GO" id="GO:0019120">
    <property type="term" value="F:hydrolase activity, acting on acid halide bonds, in C-halide compounds"/>
    <property type="evidence" value="ECO:0007669"/>
    <property type="project" value="InterPro"/>
</dbReference>
<evidence type="ECO:0000313" key="6">
    <source>
        <dbReference type="Proteomes" id="UP001321249"/>
    </source>
</evidence>
<dbReference type="AlphaFoldDB" id="A0AAJ5ZEY7"/>
<dbReference type="EMBL" id="WMBE01000002">
    <property type="protein sequence ID" value="MDG0866641.1"/>
    <property type="molecule type" value="Genomic_DNA"/>
</dbReference>
<evidence type="ECO:0000256" key="2">
    <source>
        <dbReference type="ARBA" id="ARBA00022801"/>
    </source>
</evidence>
<dbReference type="RefSeq" id="WP_342824233.1">
    <property type="nucleotide sequence ID" value="NZ_CP046146.1"/>
</dbReference>